<dbReference type="AlphaFoldDB" id="A0A364L2K8"/>
<gene>
    <name evidence="2" type="ORF">BHQ10_006050</name>
</gene>
<feature type="region of interest" description="Disordered" evidence="1">
    <location>
        <begin position="76"/>
        <end position="135"/>
    </location>
</feature>
<dbReference type="GeneID" id="63795266"/>
<comment type="caution">
    <text evidence="2">The sequence shown here is derived from an EMBL/GenBank/DDBJ whole genome shotgun (WGS) entry which is preliminary data.</text>
</comment>
<dbReference type="STRING" id="1196081.A0A364L2K8"/>
<dbReference type="OrthoDB" id="418131at2759"/>
<feature type="compositionally biased region" description="Low complexity" evidence="1">
    <location>
        <begin position="108"/>
        <end position="117"/>
    </location>
</feature>
<dbReference type="EMBL" id="MIKG01000011">
    <property type="protein sequence ID" value="RAO70038.1"/>
    <property type="molecule type" value="Genomic_DNA"/>
</dbReference>
<name>A0A364L2K8_TALAM</name>
<evidence type="ECO:0000256" key="1">
    <source>
        <dbReference type="SAM" id="MobiDB-lite"/>
    </source>
</evidence>
<organism evidence="2 3">
    <name type="scientific">Talaromyces amestolkiae</name>
    <dbReference type="NCBI Taxonomy" id="1196081"/>
    <lineage>
        <taxon>Eukaryota</taxon>
        <taxon>Fungi</taxon>
        <taxon>Dikarya</taxon>
        <taxon>Ascomycota</taxon>
        <taxon>Pezizomycotina</taxon>
        <taxon>Eurotiomycetes</taxon>
        <taxon>Eurotiomycetidae</taxon>
        <taxon>Eurotiales</taxon>
        <taxon>Trichocomaceae</taxon>
        <taxon>Talaromyces</taxon>
        <taxon>Talaromyces sect. Talaromyces</taxon>
    </lineage>
</organism>
<dbReference type="RefSeq" id="XP_040734554.1">
    <property type="nucleotide sequence ID" value="XM_040878594.1"/>
</dbReference>
<protein>
    <recommendedName>
        <fullName evidence="4">Yippee domain-containing protein</fullName>
    </recommendedName>
</protein>
<keyword evidence="3" id="KW-1185">Reference proteome</keyword>
<reference evidence="2 3" key="1">
    <citation type="journal article" date="2017" name="Biotechnol. Biofuels">
        <title>Differential beta-glucosidase expression as a function of carbon source availability in Talaromyces amestolkiae: a genomic and proteomic approach.</title>
        <authorList>
            <person name="de Eugenio L.I."/>
            <person name="Mendez-Liter J.A."/>
            <person name="Nieto-Dominguez M."/>
            <person name="Alonso L."/>
            <person name="Gil-Munoz J."/>
            <person name="Barriuso J."/>
            <person name="Prieto A."/>
            <person name="Martinez M.J."/>
        </authorList>
    </citation>
    <scope>NUCLEOTIDE SEQUENCE [LARGE SCALE GENOMIC DNA]</scope>
    <source>
        <strain evidence="2 3">CIB</strain>
    </source>
</reference>
<dbReference type="Proteomes" id="UP000249363">
    <property type="component" value="Unassembled WGS sequence"/>
</dbReference>
<feature type="compositionally biased region" description="Basic and acidic residues" evidence="1">
    <location>
        <begin position="81"/>
        <end position="107"/>
    </location>
</feature>
<accession>A0A364L2K8</accession>
<evidence type="ECO:0000313" key="2">
    <source>
        <dbReference type="EMBL" id="RAO70038.1"/>
    </source>
</evidence>
<sequence length="268" mass="29387">MDTEPFADAGANAKQRLPIKTYHCRFCSHLLLASTRELLSSTTPLPRRRMASMIEGGADIGEGAAGGLDGALILELPPSSRKSDRNLRGDSRREASYEENQSEERDTITQTDTKTATSGGEAVVPPTTTDERKRTEQAHYTIPLSTLLPDPTPVIIRREDGFEKRLLLRCGRCRVVVGYRLFNSAGGSTTDQDLDVDEEDEEEEGEDGDAIRFRQAKQDGAIYLLPGSIVGTEDLDVGTDTEGGGPNAMIERNAVLRGMEAEWMAWIK</sequence>
<evidence type="ECO:0008006" key="4">
    <source>
        <dbReference type="Google" id="ProtNLM"/>
    </source>
</evidence>
<feature type="compositionally biased region" description="Acidic residues" evidence="1">
    <location>
        <begin position="192"/>
        <end position="207"/>
    </location>
</feature>
<evidence type="ECO:0000313" key="3">
    <source>
        <dbReference type="Proteomes" id="UP000249363"/>
    </source>
</evidence>
<proteinExistence type="predicted"/>
<feature type="region of interest" description="Disordered" evidence="1">
    <location>
        <begin position="187"/>
        <end position="207"/>
    </location>
</feature>